<dbReference type="Gene3D" id="1.20.900.10">
    <property type="entry name" value="Dbl homology (DH) domain"/>
    <property type="match status" value="1"/>
</dbReference>
<evidence type="ECO:0000313" key="12">
    <source>
        <dbReference type="RefSeq" id="XP_024879179.1"/>
    </source>
</evidence>
<name>A0A6J1PIF2_9HYME</name>
<dbReference type="PROSITE" id="PS00741">
    <property type="entry name" value="DH_1"/>
    <property type="match status" value="1"/>
</dbReference>
<dbReference type="CDD" id="cd11828">
    <property type="entry name" value="SH3_ARHGEF9_like"/>
    <property type="match status" value="1"/>
</dbReference>
<dbReference type="PRINTS" id="PR00499">
    <property type="entry name" value="P67PHOX"/>
</dbReference>
<dbReference type="InterPro" id="IPR055251">
    <property type="entry name" value="SOS1_NGEF_PH"/>
</dbReference>
<dbReference type="AlphaFoldDB" id="A0A6J1PIF2"/>
<dbReference type="RefSeq" id="XP_024869040.1">
    <property type="nucleotide sequence ID" value="XM_025013272.1"/>
</dbReference>
<dbReference type="InterPro" id="IPR001452">
    <property type="entry name" value="SH3_domain"/>
</dbReference>
<dbReference type="PROSITE" id="PS50010">
    <property type="entry name" value="DH_2"/>
    <property type="match status" value="1"/>
</dbReference>
<evidence type="ECO:0000259" key="7">
    <source>
        <dbReference type="PROSITE" id="PS50002"/>
    </source>
</evidence>
<dbReference type="RefSeq" id="XP_024879179.1">
    <property type="nucleotide sequence ID" value="XM_025023411.1"/>
</dbReference>
<dbReference type="CDD" id="cd00160">
    <property type="entry name" value="RhoGEF"/>
    <property type="match status" value="1"/>
</dbReference>
<evidence type="ECO:0000256" key="6">
    <source>
        <dbReference type="SAM" id="MobiDB-lite"/>
    </source>
</evidence>
<evidence type="ECO:0000256" key="4">
    <source>
        <dbReference type="ARBA" id="ARBA00022658"/>
    </source>
</evidence>
<dbReference type="Proteomes" id="UP000504618">
    <property type="component" value="Unplaced"/>
</dbReference>
<dbReference type="SUPFAM" id="SSF50044">
    <property type="entry name" value="SH3-domain"/>
    <property type="match status" value="1"/>
</dbReference>
<feature type="region of interest" description="Disordered" evidence="6">
    <location>
        <begin position="65"/>
        <end position="100"/>
    </location>
</feature>
<gene>
    <name evidence="11" type="primary">LOC112452851</name>
    <name evidence="12" type="synonym">LOC112459362</name>
</gene>
<dbReference type="Pfam" id="PF07653">
    <property type="entry name" value="SH3_2"/>
    <property type="match status" value="1"/>
</dbReference>
<feature type="region of interest" description="Disordered" evidence="6">
    <location>
        <begin position="1"/>
        <end position="47"/>
    </location>
</feature>
<dbReference type="InterPro" id="IPR000219">
    <property type="entry name" value="DH_dom"/>
</dbReference>
<dbReference type="GeneID" id="112452851"/>
<keyword evidence="4" id="KW-0344">Guanine-nucleotide releasing factor</keyword>
<dbReference type="InterPro" id="IPR001331">
    <property type="entry name" value="GDS_CDC24_CS"/>
</dbReference>
<feature type="domain" description="PH" evidence="8">
    <location>
        <begin position="425"/>
        <end position="531"/>
    </location>
</feature>
<dbReference type="GO" id="GO:0005085">
    <property type="term" value="F:guanyl-nucleotide exchange factor activity"/>
    <property type="evidence" value="ECO:0007669"/>
    <property type="project" value="UniProtKB-KW"/>
</dbReference>
<dbReference type="PROSITE" id="PS50003">
    <property type="entry name" value="PH_DOMAIN"/>
    <property type="match status" value="1"/>
</dbReference>
<keyword evidence="2 5" id="KW-0728">SH3 domain</keyword>
<dbReference type="PANTHER" id="PTHR47544">
    <property type="entry name" value="RHO GUANINE NUCLEOTIDE EXCHANGE FACTOR 4"/>
    <property type="match status" value="1"/>
</dbReference>
<reference evidence="11 12" key="1">
    <citation type="submission" date="2025-04" db="UniProtKB">
        <authorList>
            <consortium name="RefSeq"/>
        </authorList>
    </citation>
    <scope>IDENTIFICATION</scope>
    <source>
        <tissue evidence="11 12">Whole body</tissue>
    </source>
</reference>
<feature type="domain" description="DH" evidence="9">
    <location>
        <begin position="210"/>
        <end position="394"/>
    </location>
</feature>
<dbReference type="GO" id="GO:0035556">
    <property type="term" value="P:intracellular signal transduction"/>
    <property type="evidence" value="ECO:0007669"/>
    <property type="project" value="InterPro"/>
</dbReference>
<evidence type="ECO:0000259" key="9">
    <source>
        <dbReference type="PROSITE" id="PS50010"/>
    </source>
</evidence>
<dbReference type="SMART" id="SM00326">
    <property type="entry name" value="SH3"/>
    <property type="match status" value="1"/>
</dbReference>
<organism evidence="10 11">
    <name type="scientific">Temnothorax curvispinosus</name>
    <dbReference type="NCBI Taxonomy" id="300111"/>
    <lineage>
        <taxon>Eukaryota</taxon>
        <taxon>Metazoa</taxon>
        <taxon>Ecdysozoa</taxon>
        <taxon>Arthropoda</taxon>
        <taxon>Hexapoda</taxon>
        <taxon>Insecta</taxon>
        <taxon>Pterygota</taxon>
        <taxon>Neoptera</taxon>
        <taxon>Endopterygota</taxon>
        <taxon>Hymenoptera</taxon>
        <taxon>Apocrita</taxon>
        <taxon>Aculeata</taxon>
        <taxon>Formicoidea</taxon>
        <taxon>Formicidae</taxon>
        <taxon>Myrmicinae</taxon>
        <taxon>Temnothorax</taxon>
    </lineage>
</organism>
<dbReference type="Gene3D" id="2.30.29.30">
    <property type="entry name" value="Pleckstrin-homology domain (PH domain)/Phosphotyrosine-binding domain (PTB)"/>
    <property type="match status" value="1"/>
</dbReference>
<evidence type="ECO:0000256" key="1">
    <source>
        <dbReference type="ARBA" id="ARBA00004496"/>
    </source>
</evidence>
<evidence type="ECO:0000256" key="5">
    <source>
        <dbReference type="PROSITE-ProRule" id="PRU00192"/>
    </source>
</evidence>
<evidence type="ECO:0000313" key="11">
    <source>
        <dbReference type="RefSeq" id="XP_024869040.1"/>
    </source>
</evidence>
<evidence type="ECO:0000259" key="8">
    <source>
        <dbReference type="PROSITE" id="PS50003"/>
    </source>
</evidence>
<dbReference type="GO" id="GO:0005737">
    <property type="term" value="C:cytoplasm"/>
    <property type="evidence" value="ECO:0007669"/>
    <property type="project" value="UniProtKB-SubCell"/>
</dbReference>
<dbReference type="InterPro" id="IPR011993">
    <property type="entry name" value="PH-like_dom_sf"/>
</dbReference>
<dbReference type="CDD" id="cd01224">
    <property type="entry name" value="PH_Collybistin_ASEF"/>
    <property type="match status" value="1"/>
</dbReference>
<evidence type="ECO:0000313" key="10">
    <source>
        <dbReference type="Proteomes" id="UP000504618"/>
    </source>
</evidence>
<evidence type="ECO:0000256" key="3">
    <source>
        <dbReference type="ARBA" id="ARBA00022490"/>
    </source>
</evidence>
<feature type="compositionally biased region" description="Low complexity" evidence="6">
    <location>
        <begin position="36"/>
        <end position="45"/>
    </location>
</feature>
<dbReference type="SUPFAM" id="SSF48065">
    <property type="entry name" value="DBL homology domain (DH-domain)"/>
    <property type="match status" value="1"/>
</dbReference>
<evidence type="ECO:0000256" key="2">
    <source>
        <dbReference type="ARBA" id="ARBA00022443"/>
    </source>
</evidence>
<comment type="subcellular location">
    <subcellularLocation>
        <location evidence="1">Cytoplasm</location>
    </subcellularLocation>
</comment>
<dbReference type="PROSITE" id="PS50002">
    <property type="entry name" value="SH3"/>
    <property type="match status" value="1"/>
</dbReference>
<accession>A0A6J1PIF2</accession>
<feature type="domain" description="SH3" evidence="7">
    <location>
        <begin position="115"/>
        <end position="174"/>
    </location>
</feature>
<proteinExistence type="predicted"/>
<dbReference type="Pfam" id="PF22697">
    <property type="entry name" value="SOS1_NGEF_PH"/>
    <property type="match status" value="1"/>
</dbReference>
<dbReference type="InterPro" id="IPR001849">
    <property type="entry name" value="PH_domain"/>
</dbReference>
<dbReference type="SUPFAM" id="SSF50729">
    <property type="entry name" value="PH domain-like"/>
    <property type="match status" value="1"/>
</dbReference>
<dbReference type="OrthoDB" id="660555at2759"/>
<dbReference type="SMART" id="SM00325">
    <property type="entry name" value="RhoGEF"/>
    <property type="match status" value="1"/>
</dbReference>
<dbReference type="Pfam" id="PF00621">
    <property type="entry name" value="RhoGEF"/>
    <property type="match status" value="1"/>
</dbReference>
<sequence length="614" mass="70609">MLSTPSPIKTRPPRLSPRHSSHDIVTLRSNAKGRSSRTNLRRSLSQPLGINQLSPLMRAKTAVGARLPGGNVLSEDEQDGRAGTSEDDEMMSDSESSITSLTDKKKSFEQTMDEEIVMLAEAVWDHVAMEPEELAFRAGDVIDVLDTLDRDWWWGSCRGEHGWFPAAFVRLRVSQEDTVEDCLAAMASGGSSGTQLRRRTSVSLLSNEQVRTSVVRELVQTERDFVKVLRDVAEGYIAECRRRTDMFTEEQIETIFINLEELLDFQSEFLKDLEDRIDWNAPYKSCIGECFLNHRAGFRMYSEYCNSHPMATATLQELYHHNRYSKFFEACRLMRGLIEIPLDGYLLTPIQRICKYPLQLAELLKYTKTDHPDYHKIQEALEAMRDVAVLINERKRRMESLEKLAAWQMRVEGWEGEDLIEVSSQLIYQGDAMRVKTGMWTNNITLFLFDHQLVYCKKDILKRDTYVYKGRIYLDTSEVIDVPDGKDLQSGVTVRHCLKVYSCVRDKWLLFCCRTAEEKRRWLAAMAEERRLVAKDRNDGLEFPAAARQLARLAANRQQNRPPIKPRNKAYKRESAYEMPTTMVGQGTTNSLGRKVGTWFMFGSSKKSTRLQPS</sequence>
<keyword evidence="10" id="KW-1185">Reference proteome</keyword>
<dbReference type="InterPro" id="IPR036028">
    <property type="entry name" value="SH3-like_dom_sf"/>
</dbReference>
<protein>
    <submittedName>
        <fullName evidence="11 12">Rho guanine nucleotide exchange factor 4-like</fullName>
    </submittedName>
</protein>
<keyword evidence="3" id="KW-0963">Cytoplasm</keyword>
<dbReference type="SMART" id="SM00233">
    <property type="entry name" value="PH"/>
    <property type="match status" value="1"/>
</dbReference>
<dbReference type="InterPro" id="IPR035899">
    <property type="entry name" value="DBL_dom_sf"/>
</dbReference>
<dbReference type="Gene3D" id="2.30.30.40">
    <property type="entry name" value="SH3 Domains"/>
    <property type="match status" value="1"/>
</dbReference>
<dbReference type="PANTHER" id="PTHR47544:SF3">
    <property type="entry name" value="RHO GUANINE NUCLEOTIDE EXCHANGE FACTOR 4 ISOFORM X1"/>
    <property type="match status" value="1"/>
</dbReference>